<dbReference type="STRING" id="1112.A9D12_12575"/>
<dbReference type="OrthoDB" id="8477220at2"/>
<sequence>MRVGLIAMLRTANDGGLRGEMMLAGRSVIAWQASLMQMLGAERIICLAADPAADQLAALREAIESKGGQFHQVARFSALTAMVRADDELIVMLDGLVPDPSVVRAALGADGSSGLRAVATLPAEHPLARDFPQDFERIDAARHWGGILAMRGAGVQKLADFPEDADAISLLLRIALQSSVPGRDLAAQKPTNGSWQLAHDAEALALHERALLARAAPPADWRAPGPALATMIASRAAARGFGQAGIAAGAIAVLLMLAGIIAAAAGHPATGLGLAGLGVLAAQTAAAFTQTTTRLYGAPDQPGAAKKGMVAADCLAAVTLWLSLAPLGVWEPLAAMGPMVVGLMRLYSVSATGAAVPASRDRASLLLVLAFASLPGWLPELLSCLALGLVAALLLRVREE</sequence>
<feature type="transmembrane region" description="Helical" evidence="1">
    <location>
        <begin position="310"/>
        <end position="330"/>
    </location>
</feature>
<dbReference type="Proteomes" id="UP000078263">
    <property type="component" value="Chromosome"/>
</dbReference>
<feature type="transmembrane region" description="Helical" evidence="1">
    <location>
        <begin position="244"/>
        <end position="265"/>
    </location>
</feature>
<feature type="transmembrane region" description="Helical" evidence="1">
    <location>
        <begin position="365"/>
        <end position="395"/>
    </location>
</feature>
<evidence type="ECO:0000313" key="3">
    <source>
        <dbReference type="Proteomes" id="UP000078263"/>
    </source>
</evidence>
<gene>
    <name evidence="2" type="ORF">A9D12_12575</name>
</gene>
<evidence type="ECO:0000256" key="1">
    <source>
        <dbReference type="SAM" id="Phobius"/>
    </source>
</evidence>
<keyword evidence="1" id="KW-1133">Transmembrane helix</keyword>
<dbReference type="KEGG" id="pns:A9D12_12575"/>
<reference evidence="2 3" key="1">
    <citation type="submission" date="2016-05" db="EMBL/GenBank/DDBJ databases">
        <title>Compelete Genome Sequence of Bacteriochlorophyll-Synthesizing Bacterium Porphyrobacter neustonensis DSM 9434.</title>
        <authorList>
            <person name="Shi X.-L."/>
            <person name="Wu Y.-H."/>
            <person name="Cheng H."/>
            <person name="Xu L."/>
            <person name="Zhang X.-Q."/>
            <person name="Wang C.-S."/>
            <person name="Xu X.-W."/>
        </authorList>
    </citation>
    <scope>NUCLEOTIDE SEQUENCE [LARGE SCALE GENOMIC DNA]</scope>
    <source>
        <strain evidence="2 3">DSM 9434</strain>
    </source>
</reference>
<name>A0A192D6Z3_9SPHN</name>
<organism evidence="2 3">
    <name type="scientific">Erythrobacter neustonensis</name>
    <dbReference type="NCBI Taxonomy" id="1112"/>
    <lineage>
        <taxon>Bacteria</taxon>
        <taxon>Pseudomonadati</taxon>
        <taxon>Pseudomonadota</taxon>
        <taxon>Alphaproteobacteria</taxon>
        <taxon>Sphingomonadales</taxon>
        <taxon>Erythrobacteraceae</taxon>
        <taxon>Erythrobacter/Porphyrobacter group</taxon>
        <taxon>Erythrobacter</taxon>
    </lineage>
</organism>
<protein>
    <submittedName>
        <fullName evidence="2">Uncharacterized protein</fullName>
    </submittedName>
</protein>
<dbReference type="RefSeq" id="WP_068352349.1">
    <property type="nucleotide sequence ID" value="NZ_CP016033.1"/>
</dbReference>
<dbReference type="AlphaFoldDB" id="A0A192D6Z3"/>
<evidence type="ECO:0000313" key="2">
    <source>
        <dbReference type="EMBL" id="ANK13637.1"/>
    </source>
</evidence>
<accession>A0A192D6Z3</accession>
<proteinExistence type="predicted"/>
<keyword evidence="3" id="KW-1185">Reference proteome</keyword>
<dbReference type="EMBL" id="CP016033">
    <property type="protein sequence ID" value="ANK13637.1"/>
    <property type="molecule type" value="Genomic_DNA"/>
</dbReference>
<keyword evidence="1" id="KW-0812">Transmembrane</keyword>
<keyword evidence="1" id="KW-0472">Membrane</keyword>
<feature type="transmembrane region" description="Helical" evidence="1">
    <location>
        <begin position="271"/>
        <end position="289"/>
    </location>
</feature>